<feature type="domain" description="Zinc finger CGNR" evidence="1">
    <location>
        <begin position="163"/>
        <end position="205"/>
    </location>
</feature>
<evidence type="ECO:0000313" key="2">
    <source>
        <dbReference type="EMBL" id="GGB29585.1"/>
    </source>
</evidence>
<dbReference type="PANTHER" id="PTHR35525:SF3">
    <property type="entry name" value="BLL6575 PROTEIN"/>
    <property type="match status" value="1"/>
</dbReference>
<dbReference type="InterPro" id="IPR023286">
    <property type="entry name" value="ABATE_dom_sf"/>
</dbReference>
<evidence type="ECO:0000259" key="1">
    <source>
        <dbReference type="Pfam" id="PF11706"/>
    </source>
</evidence>
<dbReference type="EMBL" id="BMDZ01000006">
    <property type="protein sequence ID" value="GGB29585.1"/>
    <property type="molecule type" value="Genomic_DNA"/>
</dbReference>
<organism evidence="2 3">
    <name type="scientific">Tistrella bauzanensis</name>
    <dbReference type="NCBI Taxonomy" id="657419"/>
    <lineage>
        <taxon>Bacteria</taxon>
        <taxon>Pseudomonadati</taxon>
        <taxon>Pseudomonadota</taxon>
        <taxon>Alphaproteobacteria</taxon>
        <taxon>Geminicoccales</taxon>
        <taxon>Geminicoccaceae</taxon>
        <taxon>Tistrella</taxon>
    </lineage>
</organism>
<dbReference type="SUPFAM" id="SSF160904">
    <property type="entry name" value="Jann2411-like"/>
    <property type="match status" value="1"/>
</dbReference>
<proteinExistence type="predicted"/>
<reference evidence="3" key="1">
    <citation type="journal article" date="2019" name="Int. J. Syst. Evol. Microbiol.">
        <title>The Global Catalogue of Microorganisms (GCM) 10K type strain sequencing project: providing services to taxonomists for standard genome sequencing and annotation.</title>
        <authorList>
            <consortium name="The Broad Institute Genomics Platform"/>
            <consortium name="The Broad Institute Genome Sequencing Center for Infectious Disease"/>
            <person name="Wu L."/>
            <person name="Ma J."/>
        </authorList>
    </citation>
    <scope>NUCLEOTIDE SEQUENCE [LARGE SCALE GENOMIC DNA]</scope>
    <source>
        <strain evidence="3">CGMCC 1.10188</strain>
    </source>
</reference>
<evidence type="ECO:0000313" key="3">
    <source>
        <dbReference type="Proteomes" id="UP000603352"/>
    </source>
</evidence>
<dbReference type="InterPro" id="IPR010852">
    <property type="entry name" value="ABATE"/>
</dbReference>
<dbReference type="Proteomes" id="UP000603352">
    <property type="component" value="Unassembled WGS sequence"/>
</dbReference>
<dbReference type="InterPro" id="IPR021005">
    <property type="entry name" value="Znf_CGNR"/>
</dbReference>
<comment type="caution">
    <text evidence="2">The sequence shown here is derived from an EMBL/GenBank/DDBJ whole genome shotgun (WGS) entry which is preliminary data.</text>
</comment>
<accession>A0ABQ1IAW5</accession>
<dbReference type="Pfam" id="PF11706">
    <property type="entry name" value="zf-CGNR"/>
    <property type="match status" value="1"/>
</dbReference>
<protein>
    <recommendedName>
        <fullName evidence="1">Zinc finger CGNR domain-containing protein</fullName>
    </recommendedName>
</protein>
<dbReference type="PANTHER" id="PTHR35525">
    <property type="entry name" value="BLL6575 PROTEIN"/>
    <property type="match status" value="1"/>
</dbReference>
<keyword evidence="3" id="KW-1185">Reference proteome</keyword>
<dbReference type="Gene3D" id="1.10.3300.10">
    <property type="entry name" value="Jann2411-like domain"/>
    <property type="match status" value="1"/>
</dbReference>
<sequence length="210" mass="23217">MDSTAMPVNMPAYFIADALGLDFLNAIATTTDGPVDWIGDGKGLVDWLRQAALVPEPELDAIAGRAMPGELDRVADQARDLREWFRGFVTSHMGKPLTAGMLQDLAPLNRLLERDEAFSRITLHDGNHLALETARRWRSPEGLLLPIGEAMARVVVEEDFTQVKACQGSGCTLLFADHTRSRSRRWCSMSVCGNRSKVSSHRSRRKAAEV</sequence>
<gene>
    <name evidence="2" type="ORF">GCM10011505_08650</name>
</gene>
<dbReference type="Pfam" id="PF07336">
    <property type="entry name" value="ABATE"/>
    <property type="match status" value="1"/>
</dbReference>
<name>A0ABQ1IAW5_9PROT</name>